<dbReference type="NCBIfam" id="TIGR01525">
    <property type="entry name" value="ATPase-IB_hvy"/>
    <property type="match status" value="1"/>
</dbReference>
<dbReference type="SFLD" id="SFLDS00003">
    <property type="entry name" value="Haloacid_Dehalogenase"/>
    <property type="match status" value="1"/>
</dbReference>
<dbReference type="SUPFAM" id="SSF56784">
    <property type="entry name" value="HAD-like"/>
    <property type="match status" value="1"/>
</dbReference>
<dbReference type="InterPro" id="IPR023214">
    <property type="entry name" value="HAD_sf"/>
</dbReference>
<keyword evidence="5 10" id="KW-0547">Nucleotide-binding</keyword>
<dbReference type="InterPro" id="IPR036412">
    <property type="entry name" value="HAD-like_sf"/>
</dbReference>
<accession>A0A8H7E978</accession>
<name>A0A8H7E978_9EURO</name>
<evidence type="ECO:0000256" key="4">
    <source>
        <dbReference type="ARBA" id="ARBA00022723"/>
    </source>
</evidence>
<dbReference type="InterPro" id="IPR017969">
    <property type="entry name" value="Heavy-metal-associated_CS"/>
</dbReference>
<feature type="transmembrane region" description="Helical" evidence="10">
    <location>
        <begin position="583"/>
        <end position="602"/>
    </location>
</feature>
<keyword evidence="7" id="KW-1278">Translocase</keyword>
<dbReference type="InterPro" id="IPR027256">
    <property type="entry name" value="P-typ_ATPase_IB"/>
</dbReference>
<feature type="transmembrane region" description="Helical" evidence="10">
    <location>
        <begin position="1166"/>
        <end position="1185"/>
    </location>
</feature>
<gene>
    <name evidence="12" type="ORF">GJ744_012011</name>
</gene>
<evidence type="ECO:0000256" key="7">
    <source>
        <dbReference type="ARBA" id="ARBA00022967"/>
    </source>
</evidence>
<organism evidence="12 13">
    <name type="scientific">Endocarpon pusillum</name>
    <dbReference type="NCBI Taxonomy" id="364733"/>
    <lineage>
        <taxon>Eukaryota</taxon>
        <taxon>Fungi</taxon>
        <taxon>Dikarya</taxon>
        <taxon>Ascomycota</taxon>
        <taxon>Pezizomycotina</taxon>
        <taxon>Eurotiomycetes</taxon>
        <taxon>Chaetothyriomycetidae</taxon>
        <taxon>Verrucariales</taxon>
        <taxon>Verrucariaceae</taxon>
        <taxon>Endocarpon</taxon>
    </lineage>
</organism>
<dbReference type="SUPFAM" id="SSF81665">
    <property type="entry name" value="Calcium ATPase, transmembrane domain M"/>
    <property type="match status" value="1"/>
</dbReference>
<dbReference type="Pfam" id="PF00702">
    <property type="entry name" value="Hydrolase"/>
    <property type="match status" value="1"/>
</dbReference>
<evidence type="ECO:0000256" key="9">
    <source>
        <dbReference type="ARBA" id="ARBA00023136"/>
    </source>
</evidence>
<evidence type="ECO:0000256" key="8">
    <source>
        <dbReference type="ARBA" id="ARBA00022989"/>
    </source>
</evidence>
<dbReference type="NCBIfam" id="TIGR01494">
    <property type="entry name" value="ATPase_P-type"/>
    <property type="match status" value="2"/>
</dbReference>
<evidence type="ECO:0000256" key="2">
    <source>
        <dbReference type="ARBA" id="ARBA00006024"/>
    </source>
</evidence>
<evidence type="ECO:0000256" key="10">
    <source>
        <dbReference type="RuleBase" id="RU362081"/>
    </source>
</evidence>
<dbReference type="SFLD" id="SFLDF00027">
    <property type="entry name" value="p-type_atpase"/>
    <property type="match status" value="1"/>
</dbReference>
<dbReference type="PROSITE" id="PS00154">
    <property type="entry name" value="ATPASE_E1_E2"/>
    <property type="match status" value="1"/>
</dbReference>
<dbReference type="SUPFAM" id="SSF55008">
    <property type="entry name" value="HMA, heavy metal-associated domain"/>
    <property type="match status" value="3"/>
</dbReference>
<dbReference type="InterPro" id="IPR018303">
    <property type="entry name" value="ATPase_P-typ_P_site"/>
</dbReference>
<dbReference type="GO" id="GO:0016020">
    <property type="term" value="C:membrane"/>
    <property type="evidence" value="ECO:0007669"/>
    <property type="project" value="UniProtKB-SubCell"/>
</dbReference>
<evidence type="ECO:0000256" key="1">
    <source>
        <dbReference type="ARBA" id="ARBA00004141"/>
    </source>
</evidence>
<dbReference type="GO" id="GO:0055070">
    <property type="term" value="P:copper ion homeostasis"/>
    <property type="evidence" value="ECO:0007669"/>
    <property type="project" value="TreeGrafter"/>
</dbReference>
<dbReference type="Gene3D" id="3.40.1110.10">
    <property type="entry name" value="Calcium-transporting ATPase, cytoplasmic domain N"/>
    <property type="match status" value="1"/>
</dbReference>
<dbReference type="OrthoDB" id="432719at2759"/>
<dbReference type="PROSITE" id="PS50846">
    <property type="entry name" value="HMA_2"/>
    <property type="match status" value="2"/>
</dbReference>
<feature type="domain" description="HMA" evidence="11">
    <location>
        <begin position="185"/>
        <end position="251"/>
    </location>
</feature>
<dbReference type="InterPro" id="IPR006121">
    <property type="entry name" value="HMA_dom"/>
</dbReference>
<feature type="transmembrane region" description="Helical" evidence="10">
    <location>
        <begin position="451"/>
        <end position="475"/>
    </location>
</feature>
<dbReference type="SFLD" id="SFLDG00002">
    <property type="entry name" value="C1.7:_P-type_atpase_like"/>
    <property type="match status" value="1"/>
</dbReference>
<dbReference type="Pfam" id="PF00403">
    <property type="entry name" value="HMA"/>
    <property type="match status" value="2"/>
</dbReference>
<feature type="transmembrane region" description="Helical" evidence="10">
    <location>
        <begin position="1205"/>
        <end position="1226"/>
    </location>
</feature>
<dbReference type="Gene3D" id="3.30.70.100">
    <property type="match status" value="3"/>
</dbReference>
<keyword evidence="13" id="KW-1185">Reference proteome</keyword>
<feature type="transmembrane region" description="Helical" evidence="10">
    <location>
        <begin position="500"/>
        <end position="517"/>
    </location>
</feature>
<reference evidence="12" key="1">
    <citation type="submission" date="2020-02" db="EMBL/GenBank/DDBJ databases">
        <authorList>
            <person name="Palmer J.M."/>
        </authorList>
    </citation>
    <scope>NUCLEOTIDE SEQUENCE</scope>
    <source>
        <strain evidence="12">EPUS1.4</strain>
        <tissue evidence="12">Thallus</tissue>
    </source>
</reference>
<dbReference type="SUPFAM" id="SSF81653">
    <property type="entry name" value="Calcium ATPase, transduction domain A"/>
    <property type="match status" value="1"/>
</dbReference>
<sequence>MENPESSLYTSVLLVNNIHCPSCVSYAEDILCSLSDIVQVTISILSQEIRLYHRRAKTAYAAIHELEKGAFEIQHIKTFDSEGKTIRDRETAGTRFKQSLFCSWPLFGSKTQLKHIQNCNACRAETANQSMKSNVWAASRTRGLLADVEKQALSKALVDGAAAIGVSDLNNIDAEHSHGQEIAEYIVSLSVEGMTCASCSGSIIDKLEALDFVTDVNINLLANSGKVTYHGPKENSDKIVSCIQDAGYGASVNEIKPHGMANSSKLVSYKFVASLSLEGMTCGSCIGTITEGLQALSFVHEINIDLVGNSGKITFEGRQNIDKILQTIDDLGYDAAVVELKACGILQPSKEAISDRTVTIAVEGMYCEHCPEDIMGALNDAFVDAIVIEKSLSLQDPKIRVRYTASPPQLTIRKIINTISNTNEAFSAKIWHPPTIEERSRAMQRHEQRRILFRLVFTFLVAIPSLVIGVIYMSLVSRSDPTKMWFEEPVWVGNVSRTEWALFIMTTPVMFFGADYFHTRAIKELRALWRPGSTVPVLRRFYRFGSMNLLISAGTSVAYFSSVAVLILDARNPPQHAMGGQSSTYFDSVTFLSFFILIGKYLEAYSKAKTGDAVAMLGKLRPDEAILLEPASNGNSEHETARSEASQHVPVDMLEVGDNVRVVHGASPPTDGVVYSGGTFLFDESSLTGESKPVKKVAGDQVFTGSVNISQPVDITVTGTGGASMLDQIVALVREGQSKRAPIERIADTITGYFVPVITLIAVVAFVVWLALGMSGALPAKYLTNAQGGWPFWSLEFAIAVFVVACPCGLGLAAPTALFVGGGLAAKHGILVRGGGEAFHEASRLDTIVFDKTGTLTEGQMKVTDYEMLSGGHGKANEQALVFALSRALEDSSTHPIAKAIAGYCAGEDIQNVDIMGCDITEIPGQGMRGRFTVWEPNHQDMTVYSAAIGNQTLLSSLQDDDKRGDNCNTYLEAVLNKFQSRGQSTAIFYLRQAPTNSKGFSPSFPASFQPIAVFAISDPIRPSAQSVLSTLRQHHNLQVHMCTGDNPRTALAIASQLGIPPANIRAGVMPNDKAAYIKELQQQPRGAKMTKNEEKRQGRKVIAFIGDGTNDTPALTASDVSIALSSGSDIAISTSSFILLNNDLNTLLTLVSLSKRVFSRVKWNFVWAAMYNVFLVPMAAGVFFRLGDLNGKEGMGWKLGPVWASAAMALSSVSVVVSSLALRLPPVGEWWNKKRTGARNEGKN</sequence>
<dbReference type="InterPro" id="IPR044492">
    <property type="entry name" value="P_typ_ATPase_HD_dom"/>
</dbReference>
<proteinExistence type="inferred from homology"/>
<dbReference type="InterPro" id="IPR023299">
    <property type="entry name" value="ATPase_P-typ_cyto_dom_N"/>
</dbReference>
<dbReference type="AlphaFoldDB" id="A0A8H7E978"/>
<dbReference type="GO" id="GO:0005507">
    <property type="term" value="F:copper ion binding"/>
    <property type="evidence" value="ECO:0007669"/>
    <property type="project" value="TreeGrafter"/>
</dbReference>
<comment type="subcellular location">
    <subcellularLocation>
        <location evidence="1">Membrane</location>
        <topology evidence="1">Multi-pass membrane protein</topology>
    </subcellularLocation>
</comment>
<feature type="transmembrane region" description="Helical" evidence="10">
    <location>
        <begin position="792"/>
        <end position="820"/>
    </location>
</feature>
<dbReference type="GO" id="GO:0016887">
    <property type="term" value="F:ATP hydrolysis activity"/>
    <property type="evidence" value="ECO:0007669"/>
    <property type="project" value="InterPro"/>
</dbReference>
<evidence type="ECO:0000313" key="13">
    <source>
        <dbReference type="Proteomes" id="UP000606974"/>
    </source>
</evidence>
<dbReference type="CDD" id="cd00371">
    <property type="entry name" value="HMA"/>
    <property type="match status" value="3"/>
</dbReference>
<keyword evidence="4 10" id="KW-0479">Metal-binding</keyword>
<dbReference type="InterPro" id="IPR008250">
    <property type="entry name" value="ATPase_P-typ_transduc_dom_A_sf"/>
</dbReference>
<dbReference type="SUPFAM" id="SSF81660">
    <property type="entry name" value="Metal cation-transporting ATPase, ATP-binding domain N"/>
    <property type="match status" value="1"/>
</dbReference>
<keyword evidence="6 10" id="KW-0067">ATP-binding</keyword>
<protein>
    <recommendedName>
        <fullName evidence="11">HMA domain-containing protein</fullName>
    </recommendedName>
</protein>
<dbReference type="Gene3D" id="2.70.150.10">
    <property type="entry name" value="Calcium-transporting ATPase, cytoplasmic transduction domain A"/>
    <property type="match status" value="1"/>
</dbReference>
<evidence type="ECO:0000313" key="12">
    <source>
        <dbReference type="EMBL" id="KAF7512908.1"/>
    </source>
</evidence>
<dbReference type="PANTHER" id="PTHR43520:SF32">
    <property type="entry name" value="COPPER RESISTANCE P-TYPE ATPASE (EUROFUNG)"/>
    <property type="match status" value="1"/>
</dbReference>
<keyword evidence="9 10" id="KW-0472">Membrane</keyword>
<dbReference type="InterPro" id="IPR036163">
    <property type="entry name" value="HMA_dom_sf"/>
</dbReference>
<keyword evidence="8 10" id="KW-1133">Transmembrane helix</keyword>
<dbReference type="EMBL" id="JAACFV010000009">
    <property type="protein sequence ID" value="KAF7512908.1"/>
    <property type="molecule type" value="Genomic_DNA"/>
</dbReference>
<dbReference type="Pfam" id="PF00122">
    <property type="entry name" value="E1-E2_ATPase"/>
    <property type="match status" value="1"/>
</dbReference>
<dbReference type="GO" id="GO:0043682">
    <property type="term" value="F:P-type divalent copper transporter activity"/>
    <property type="evidence" value="ECO:0007669"/>
    <property type="project" value="TreeGrafter"/>
</dbReference>
<dbReference type="InterPro" id="IPR001757">
    <property type="entry name" value="P_typ_ATPase"/>
</dbReference>
<dbReference type="InterPro" id="IPR059000">
    <property type="entry name" value="ATPase_P-type_domA"/>
</dbReference>
<evidence type="ECO:0000256" key="6">
    <source>
        <dbReference type="ARBA" id="ARBA00022840"/>
    </source>
</evidence>
<feature type="domain" description="HMA" evidence="11">
    <location>
        <begin position="271"/>
        <end position="336"/>
    </location>
</feature>
<dbReference type="GO" id="GO:0005524">
    <property type="term" value="F:ATP binding"/>
    <property type="evidence" value="ECO:0007669"/>
    <property type="project" value="UniProtKB-UniRule"/>
</dbReference>
<dbReference type="Proteomes" id="UP000606974">
    <property type="component" value="Unassembled WGS sequence"/>
</dbReference>
<comment type="similarity">
    <text evidence="2 10">Belongs to the cation transport ATPase (P-type) (TC 3.A.3) family. Type IB subfamily.</text>
</comment>
<feature type="transmembrane region" description="Helical" evidence="10">
    <location>
        <begin position="549"/>
        <end position="568"/>
    </location>
</feature>
<dbReference type="PANTHER" id="PTHR43520">
    <property type="entry name" value="ATP7, ISOFORM B"/>
    <property type="match status" value="1"/>
</dbReference>
<dbReference type="InterPro" id="IPR023298">
    <property type="entry name" value="ATPase_P-typ_TM_dom_sf"/>
</dbReference>
<dbReference type="Gene3D" id="3.40.50.1000">
    <property type="entry name" value="HAD superfamily/HAD-like"/>
    <property type="match status" value="1"/>
</dbReference>
<keyword evidence="3 10" id="KW-0812">Transmembrane</keyword>
<dbReference type="FunFam" id="2.70.150.10:FF:000068">
    <property type="entry name" value="Copper resistance-associated P-type ATPase"/>
    <property type="match status" value="1"/>
</dbReference>
<evidence type="ECO:0000259" key="11">
    <source>
        <dbReference type="PROSITE" id="PS50846"/>
    </source>
</evidence>
<dbReference type="PROSITE" id="PS01047">
    <property type="entry name" value="HMA_1"/>
    <property type="match status" value="2"/>
</dbReference>
<dbReference type="FunFam" id="3.30.70.100:FF:000001">
    <property type="entry name" value="ATPase copper transporting beta"/>
    <property type="match status" value="1"/>
</dbReference>
<feature type="transmembrane region" description="Helical" evidence="10">
    <location>
        <begin position="750"/>
        <end position="772"/>
    </location>
</feature>
<dbReference type="PRINTS" id="PR00119">
    <property type="entry name" value="CATATPASE"/>
</dbReference>
<evidence type="ECO:0000256" key="3">
    <source>
        <dbReference type="ARBA" id="ARBA00022692"/>
    </source>
</evidence>
<evidence type="ECO:0000256" key="5">
    <source>
        <dbReference type="ARBA" id="ARBA00022741"/>
    </source>
</evidence>
<comment type="caution">
    <text evidence="12">The sequence shown here is derived from an EMBL/GenBank/DDBJ whole genome shotgun (WGS) entry which is preliminary data.</text>
</comment>